<evidence type="ECO:0000256" key="2">
    <source>
        <dbReference type="SAM" id="MobiDB-lite"/>
    </source>
</evidence>
<feature type="region of interest" description="Disordered" evidence="2">
    <location>
        <begin position="327"/>
        <end position="357"/>
    </location>
</feature>
<feature type="compositionally biased region" description="Basic and acidic residues" evidence="2">
    <location>
        <begin position="427"/>
        <end position="446"/>
    </location>
</feature>
<evidence type="ECO:0000259" key="3">
    <source>
        <dbReference type="PROSITE" id="PS50102"/>
    </source>
</evidence>
<keyword evidence="5" id="KW-1185">Reference proteome</keyword>
<organism evidence="4 5">
    <name type="scientific">Tanacetum coccineum</name>
    <dbReference type="NCBI Taxonomy" id="301880"/>
    <lineage>
        <taxon>Eukaryota</taxon>
        <taxon>Viridiplantae</taxon>
        <taxon>Streptophyta</taxon>
        <taxon>Embryophyta</taxon>
        <taxon>Tracheophyta</taxon>
        <taxon>Spermatophyta</taxon>
        <taxon>Magnoliopsida</taxon>
        <taxon>eudicotyledons</taxon>
        <taxon>Gunneridae</taxon>
        <taxon>Pentapetalae</taxon>
        <taxon>asterids</taxon>
        <taxon>campanulids</taxon>
        <taxon>Asterales</taxon>
        <taxon>Asteraceae</taxon>
        <taxon>Asteroideae</taxon>
        <taxon>Anthemideae</taxon>
        <taxon>Anthemidinae</taxon>
        <taxon>Tanacetum</taxon>
    </lineage>
</organism>
<evidence type="ECO:0000313" key="4">
    <source>
        <dbReference type="EMBL" id="GJS86195.1"/>
    </source>
</evidence>
<dbReference type="InterPro" id="IPR035979">
    <property type="entry name" value="RBD_domain_sf"/>
</dbReference>
<name>A0ABQ4Z8P8_9ASTR</name>
<accession>A0ABQ4Z8P8</accession>
<feature type="domain" description="RRM" evidence="3">
    <location>
        <begin position="16"/>
        <end position="93"/>
    </location>
</feature>
<reference evidence="4" key="1">
    <citation type="journal article" date="2022" name="Int. J. Mol. Sci.">
        <title>Draft Genome of Tanacetum Coccineum: Genomic Comparison of Closely Related Tanacetum-Family Plants.</title>
        <authorList>
            <person name="Yamashiro T."/>
            <person name="Shiraishi A."/>
            <person name="Nakayama K."/>
            <person name="Satake H."/>
        </authorList>
    </citation>
    <scope>NUCLEOTIDE SEQUENCE</scope>
</reference>
<evidence type="ECO:0000256" key="1">
    <source>
        <dbReference type="PROSITE-ProRule" id="PRU00176"/>
    </source>
</evidence>
<gene>
    <name evidence="4" type="ORF">Tco_0752736</name>
</gene>
<dbReference type="EMBL" id="BQNB010011105">
    <property type="protein sequence ID" value="GJS86195.1"/>
    <property type="molecule type" value="Genomic_DNA"/>
</dbReference>
<evidence type="ECO:0000313" key="5">
    <source>
        <dbReference type="Proteomes" id="UP001151760"/>
    </source>
</evidence>
<dbReference type="Gene3D" id="3.30.70.330">
    <property type="match status" value="1"/>
</dbReference>
<protein>
    <submittedName>
        <fullName evidence="4">Nucleotide-binding alpha-beta plait domain-containing protein</fullName>
    </submittedName>
</protein>
<sequence length="528" mass="60111">MGSHRSKEDEVQKISTSVFITNFPDLFTAKDLFNTCKQYGHVVDAFIPNKGSKAEKRFDFVRFIKIFDVERSVNNLCTVWVGRFKLHANIARFQRTPLNNESTQVKNKFGENRSNTNDYNKEKGVKGVANSYVHAVKGGPQYVNVEIESTPALVLDEECLNSKDLSNSLLGRVKEFASLSNLKMVLTNEGLDNIKIKYMGGFWVLLEFASEALKMLFPSNVGAGSWFSHLIQASMDFTIDGRVAWVEIEGIPFKMWSVNTFKRIASKWGVLLHVDDQEDDCFHRKRMCINTKVGMNIFESFKIIIHGKVFWIRAKEVPRWVPDFMEENDEDYDTDSDTKEGGSKGEDASIFRGESDVEEVPETMIEDGLHNPNLEEVSIGQKDKHSEDLFNLYDVLNKKNNVVDKGNNSKNSLKYPLGFTPTDDIEEHCKKDEESKKESGEYSQRYHEEEINTGIKDKCSNKSSKEDAAESVCSGHFKKSEIPRIGGSILNLIDESVKVGQTMRYNMEGCMKNMEEIIESQGVNDVYR</sequence>
<dbReference type="Proteomes" id="UP001151760">
    <property type="component" value="Unassembled WGS sequence"/>
</dbReference>
<dbReference type="InterPro" id="IPR012677">
    <property type="entry name" value="Nucleotide-bd_a/b_plait_sf"/>
</dbReference>
<feature type="compositionally biased region" description="Basic and acidic residues" evidence="2">
    <location>
        <begin position="336"/>
        <end position="355"/>
    </location>
</feature>
<dbReference type="CDD" id="cd00590">
    <property type="entry name" value="RRM_SF"/>
    <property type="match status" value="1"/>
</dbReference>
<keyword evidence="1" id="KW-0694">RNA-binding</keyword>
<reference evidence="4" key="2">
    <citation type="submission" date="2022-01" db="EMBL/GenBank/DDBJ databases">
        <authorList>
            <person name="Yamashiro T."/>
            <person name="Shiraishi A."/>
            <person name="Satake H."/>
            <person name="Nakayama K."/>
        </authorList>
    </citation>
    <scope>NUCLEOTIDE SEQUENCE</scope>
</reference>
<dbReference type="SUPFAM" id="SSF54928">
    <property type="entry name" value="RNA-binding domain, RBD"/>
    <property type="match status" value="1"/>
</dbReference>
<dbReference type="Pfam" id="PF00076">
    <property type="entry name" value="RRM_1"/>
    <property type="match status" value="1"/>
</dbReference>
<comment type="caution">
    <text evidence="4">The sequence shown here is derived from an EMBL/GenBank/DDBJ whole genome shotgun (WGS) entry which is preliminary data.</text>
</comment>
<dbReference type="PROSITE" id="PS50102">
    <property type="entry name" value="RRM"/>
    <property type="match status" value="1"/>
</dbReference>
<dbReference type="InterPro" id="IPR000504">
    <property type="entry name" value="RRM_dom"/>
</dbReference>
<feature type="region of interest" description="Disordered" evidence="2">
    <location>
        <begin position="424"/>
        <end position="446"/>
    </location>
</feature>
<proteinExistence type="predicted"/>